<dbReference type="Proteomes" id="UP000613840">
    <property type="component" value="Unassembled WGS sequence"/>
</dbReference>
<proteinExistence type="predicted"/>
<reference evidence="2" key="2">
    <citation type="submission" date="2020-09" db="EMBL/GenBank/DDBJ databases">
        <authorList>
            <person name="Sun Q."/>
            <person name="Zhou Y."/>
        </authorList>
    </citation>
    <scope>NUCLEOTIDE SEQUENCE</scope>
    <source>
        <strain evidence="2">CGMCC 4.7306</strain>
    </source>
</reference>
<accession>A0A917S929</accession>
<feature type="region of interest" description="Disordered" evidence="1">
    <location>
        <begin position="50"/>
        <end position="71"/>
    </location>
</feature>
<evidence type="ECO:0000313" key="3">
    <source>
        <dbReference type="Proteomes" id="UP000613840"/>
    </source>
</evidence>
<dbReference type="EMBL" id="BMMZ01000005">
    <property type="protein sequence ID" value="GGL64814.1"/>
    <property type="molecule type" value="Genomic_DNA"/>
</dbReference>
<evidence type="ECO:0000256" key="1">
    <source>
        <dbReference type="SAM" id="MobiDB-lite"/>
    </source>
</evidence>
<feature type="compositionally biased region" description="Basic and acidic residues" evidence="1">
    <location>
        <begin position="62"/>
        <end position="71"/>
    </location>
</feature>
<organism evidence="2 3">
    <name type="scientific">Microlunatus endophyticus</name>
    <dbReference type="NCBI Taxonomy" id="1716077"/>
    <lineage>
        <taxon>Bacteria</taxon>
        <taxon>Bacillati</taxon>
        <taxon>Actinomycetota</taxon>
        <taxon>Actinomycetes</taxon>
        <taxon>Propionibacteriales</taxon>
        <taxon>Propionibacteriaceae</taxon>
        <taxon>Microlunatus</taxon>
    </lineage>
</organism>
<sequence length="71" mass="7829">MVRIRSALSSLPSLCRTFRSRTAWISRIAASPRLTIAILVSGSGRDCTPAPFHARRTGRVSDTYKDQAPKL</sequence>
<reference evidence="2" key="1">
    <citation type="journal article" date="2014" name="Int. J. Syst. Evol. Microbiol.">
        <title>Complete genome sequence of Corynebacterium casei LMG S-19264T (=DSM 44701T), isolated from a smear-ripened cheese.</title>
        <authorList>
            <consortium name="US DOE Joint Genome Institute (JGI-PGF)"/>
            <person name="Walter F."/>
            <person name="Albersmeier A."/>
            <person name="Kalinowski J."/>
            <person name="Ruckert C."/>
        </authorList>
    </citation>
    <scope>NUCLEOTIDE SEQUENCE</scope>
    <source>
        <strain evidence="2">CGMCC 4.7306</strain>
    </source>
</reference>
<comment type="caution">
    <text evidence="2">The sequence shown here is derived from an EMBL/GenBank/DDBJ whole genome shotgun (WGS) entry which is preliminary data.</text>
</comment>
<dbReference type="AlphaFoldDB" id="A0A917S929"/>
<gene>
    <name evidence="2" type="ORF">GCM10011575_24000</name>
</gene>
<name>A0A917S929_9ACTN</name>
<keyword evidence="3" id="KW-1185">Reference proteome</keyword>
<evidence type="ECO:0000313" key="2">
    <source>
        <dbReference type="EMBL" id="GGL64814.1"/>
    </source>
</evidence>
<protein>
    <submittedName>
        <fullName evidence="2">Uncharacterized protein</fullName>
    </submittedName>
</protein>